<dbReference type="AlphaFoldDB" id="A0A0L0NH56"/>
<protein>
    <submittedName>
        <fullName evidence="1">Uncharacterized protein</fullName>
    </submittedName>
</protein>
<gene>
    <name evidence="1" type="ORF">TOPH_02153</name>
</gene>
<dbReference type="Proteomes" id="UP000036947">
    <property type="component" value="Unassembled WGS sequence"/>
</dbReference>
<reference evidence="1 2" key="1">
    <citation type="journal article" date="2015" name="BMC Genomics">
        <title>The genome of the truffle-parasite Tolypocladium ophioglossoides and the evolution of antifungal peptaibiotics.</title>
        <authorList>
            <person name="Quandt C.A."/>
            <person name="Bushley K.E."/>
            <person name="Spatafora J.W."/>
        </authorList>
    </citation>
    <scope>NUCLEOTIDE SEQUENCE [LARGE SCALE GENOMIC DNA]</scope>
    <source>
        <strain evidence="1 2">CBS 100239</strain>
    </source>
</reference>
<keyword evidence="2" id="KW-1185">Reference proteome</keyword>
<dbReference type="EMBL" id="LFRF01000004">
    <property type="protein sequence ID" value="KND93050.1"/>
    <property type="molecule type" value="Genomic_DNA"/>
</dbReference>
<evidence type="ECO:0000313" key="1">
    <source>
        <dbReference type="EMBL" id="KND93050.1"/>
    </source>
</evidence>
<accession>A0A0L0NH56</accession>
<organism evidence="1 2">
    <name type="scientific">Tolypocladium ophioglossoides (strain CBS 100239)</name>
    <name type="common">Snaketongue truffleclub</name>
    <name type="synonym">Elaphocordyceps ophioglossoides</name>
    <dbReference type="NCBI Taxonomy" id="1163406"/>
    <lineage>
        <taxon>Eukaryota</taxon>
        <taxon>Fungi</taxon>
        <taxon>Dikarya</taxon>
        <taxon>Ascomycota</taxon>
        <taxon>Pezizomycotina</taxon>
        <taxon>Sordariomycetes</taxon>
        <taxon>Hypocreomycetidae</taxon>
        <taxon>Hypocreales</taxon>
        <taxon>Ophiocordycipitaceae</taxon>
        <taxon>Tolypocladium</taxon>
    </lineage>
</organism>
<sequence length="122" mass="13302">MGPPFPASWDHLLCRNARAAPGRLGPLVLGLAALESDSGPIQDRIDLILLVWPHLGGLLQRLDGRFELVLFEKRLAAPSPGFGWDFPLSPQLVDLLSDVCDQPRLLCIPNQSPSGSRRLAFA</sequence>
<comment type="caution">
    <text evidence="1">The sequence shown here is derived from an EMBL/GenBank/DDBJ whole genome shotgun (WGS) entry which is preliminary data.</text>
</comment>
<proteinExistence type="predicted"/>
<evidence type="ECO:0000313" key="2">
    <source>
        <dbReference type="Proteomes" id="UP000036947"/>
    </source>
</evidence>
<name>A0A0L0NH56_TOLOC</name>